<reference evidence="1" key="1">
    <citation type="journal article" date="2014" name="Front. Microbiol.">
        <title>High frequency of phylogenetically diverse reductive dehalogenase-homologous genes in deep subseafloor sedimentary metagenomes.</title>
        <authorList>
            <person name="Kawai M."/>
            <person name="Futagami T."/>
            <person name="Toyoda A."/>
            <person name="Takaki Y."/>
            <person name="Nishi S."/>
            <person name="Hori S."/>
            <person name="Arai W."/>
            <person name="Tsubouchi T."/>
            <person name="Morono Y."/>
            <person name="Uchiyama I."/>
            <person name="Ito T."/>
            <person name="Fujiyama A."/>
            <person name="Inagaki F."/>
            <person name="Takami H."/>
        </authorList>
    </citation>
    <scope>NUCLEOTIDE SEQUENCE</scope>
    <source>
        <strain evidence="1">Expedition CK06-06</strain>
    </source>
</reference>
<name>X0SK99_9ZZZZ</name>
<comment type="caution">
    <text evidence="1">The sequence shown here is derived from an EMBL/GenBank/DDBJ whole genome shotgun (WGS) entry which is preliminary data.</text>
</comment>
<protein>
    <submittedName>
        <fullName evidence="1">Uncharacterized protein</fullName>
    </submittedName>
</protein>
<evidence type="ECO:0000313" key="1">
    <source>
        <dbReference type="EMBL" id="GAF81439.1"/>
    </source>
</evidence>
<accession>X0SK99</accession>
<dbReference type="EMBL" id="BARS01004646">
    <property type="protein sequence ID" value="GAF81439.1"/>
    <property type="molecule type" value="Genomic_DNA"/>
</dbReference>
<dbReference type="AlphaFoldDB" id="X0SK99"/>
<sequence>MPRIAWAKNIMNAYNAIKKGDKVYDTAGNLLGVSDDVYGRATATSDGSVHLTTDKWISGKVEKENDHWVIQSECKVS</sequence>
<organism evidence="1">
    <name type="scientific">marine sediment metagenome</name>
    <dbReference type="NCBI Taxonomy" id="412755"/>
    <lineage>
        <taxon>unclassified sequences</taxon>
        <taxon>metagenomes</taxon>
        <taxon>ecological metagenomes</taxon>
    </lineage>
</organism>
<proteinExistence type="predicted"/>
<gene>
    <name evidence="1" type="ORF">S01H1_09089</name>
</gene>